<keyword evidence="3" id="KW-1185">Reference proteome</keyword>
<feature type="signal peptide" evidence="1">
    <location>
        <begin position="1"/>
        <end position="16"/>
    </location>
</feature>
<comment type="caution">
    <text evidence="2">The sequence shown here is derived from an EMBL/GenBank/DDBJ whole genome shotgun (WGS) entry which is preliminary data.</text>
</comment>
<dbReference type="AlphaFoldDB" id="A0A4Y9SQQ1"/>
<sequence length="176" mass="19147">MPLLFLLFFLSTNALARASIEDSIREIIEADSPGIFRSQRMDSYIPDALASQTIFELMGPAQTPIVEGSSEPLLDACRLHSCVEKLGAIVDLNRRVILGLALHHYHCHDGSAGVSQGSAGSASRAVECDKTPTNTIFIVQRPGVTEATESGTLQRLRAWAASKGDGREKLHFIRML</sequence>
<feature type="chain" id="PRO_5021252725" evidence="1">
    <location>
        <begin position="17"/>
        <end position="176"/>
    </location>
</feature>
<organism evidence="2 3">
    <name type="scientific">Massilia horti</name>
    <dbReference type="NCBI Taxonomy" id="2562153"/>
    <lineage>
        <taxon>Bacteria</taxon>
        <taxon>Pseudomonadati</taxon>
        <taxon>Pseudomonadota</taxon>
        <taxon>Betaproteobacteria</taxon>
        <taxon>Burkholderiales</taxon>
        <taxon>Oxalobacteraceae</taxon>
        <taxon>Telluria group</taxon>
        <taxon>Massilia</taxon>
    </lineage>
</organism>
<proteinExistence type="predicted"/>
<dbReference type="RefSeq" id="WP_135191336.1">
    <property type="nucleotide sequence ID" value="NZ_SPUM01000130.1"/>
</dbReference>
<evidence type="ECO:0000256" key="1">
    <source>
        <dbReference type="SAM" id="SignalP"/>
    </source>
</evidence>
<keyword evidence="1" id="KW-0732">Signal</keyword>
<evidence type="ECO:0000313" key="3">
    <source>
        <dbReference type="Proteomes" id="UP000297258"/>
    </source>
</evidence>
<accession>A0A4Y9SQQ1</accession>
<name>A0A4Y9SQQ1_9BURK</name>
<protein>
    <submittedName>
        <fullName evidence="2">Uncharacterized protein</fullName>
    </submittedName>
</protein>
<gene>
    <name evidence="2" type="ORF">E4O92_19555</name>
</gene>
<dbReference type="Proteomes" id="UP000297258">
    <property type="component" value="Unassembled WGS sequence"/>
</dbReference>
<evidence type="ECO:0000313" key="2">
    <source>
        <dbReference type="EMBL" id="TFW29102.1"/>
    </source>
</evidence>
<reference evidence="2 3" key="1">
    <citation type="submission" date="2019-03" db="EMBL/GenBank/DDBJ databases">
        <title>Draft genome of Massilia hortus sp. nov., a novel bacterial species of the Oxalobacteraceae family.</title>
        <authorList>
            <person name="Peta V."/>
            <person name="Raths R."/>
            <person name="Bucking H."/>
        </authorList>
    </citation>
    <scope>NUCLEOTIDE SEQUENCE [LARGE SCALE GENOMIC DNA]</scope>
    <source>
        <strain evidence="2 3">ONC3</strain>
    </source>
</reference>
<dbReference type="EMBL" id="SPUM01000130">
    <property type="protein sequence ID" value="TFW29102.1"/>
    <property type="molecule type" value="Genomic_DNA"/>
</dbReference>
<dbReference type="OrthoDB" id="7562819at2"/>